<protein>
    <submittedName>
        <fullName evidence="2">Uncharacterized protein</fullName>
    </submittedName>
</protein>
<keyword evidence="3" id="KW-1185">Reference proteome</keyword>
<gene>
    <name evidence="2" type="ORF">WCD74_29520</name>
</gene>
<proteinExistence type="predicted"/>
<dbReference type="EMBL" id="JBBEGN010000032">
    <property type="protein sequence ID" value="MEJ2871932.1"/>
    <property type="molecule type" value="Genomic_DNA"/>
</dbReference>
<comment type="caution">
    <text evidence="2">The sequence shown here is derived from an EMBL/GenBank/DDBJ whole genome shotgun (WGS) entry which is preliminary data.</text>
</comment>
<evidence type="ECO:0000313" key="2">
    <source>
        <dbReference type="EMBL" id="MEJ2871932.1"/>
    </source>
</evidence>
<evidence type="ECO:0000313" key="3">
    <source>
        <dbReference type="Proteomes" id="UP001385809"/>
    </source>
</evidence>
<reference evidence="2 3" key="1">
    <citation type="submission" date="2024-03" db="EMBL/GenBank/DDBJ databases">
        <title>Actinomycetospora sp. OC33-EN08, a novel actinomycete isolated from wild orchid (Aerides multiflora).</title>
        <authorList>
            <person name="Suriyachadkun C."/>
        </authorList>
    </citation>
    <scope>NUCLEOTIDE SEQUENCE [LARGE SCALE GENOMIC DNA]</scope>
    <source>
        <strain evidence="2 3">OC33-EN08</strain>
    </source>
</reference>
<accession>A0ABU8MXN2</accession>
<sequence>MTTTSDPVPLFDLVTGFPPDDATDVTLMLPTSLALFMTMLESTGRASEVAVLRRIHIEQARETARRLQGLVGVLVGSDGTADRLRVTHIVEDRNRPINGLRPHVHFFVGSTTRGPDNRPSRPIDVAELALRVAAEVLPDHRHRIVAATAEQCGLAWGPTPWSPAEVLDPAWLAERAAELRDESPCPGPWPRNQVLPDQDGRTNSPSA</sequence>
<dbReference type="Proteomes" id="UP001385809">
    <property type="component" value="Unassembled WGS sequence"/>
</dbReference>
<organism evidence="2 3">
    <name type="scientific">Actinomycetospora aurantiaca</name>
    <dbReference type="NCBI Taxonomy" id="3129233"/>
    <lineage>
        <taxon>Bacteria</taxon>
        <taxon>Bacillati</taxon>
        <taxon>Actinomycetota</taxon>
        <taxon>Actinomycetes</taxon>
        <taxon>Pseudonocardiales</taxon>
        <taxon>Pseudonocardiaceae</taxon>
        <taxon>Actinomycetospora</taxon>
    </lineage>
</organism>
<feature type="region of interest" description="Disordered" evidence="1">
    <location>
        <begin position="178"/>
        <end position="207"/>
    </location>
</feature>
<dbReference type="RefSeq" id="WP_337698512.1">
    <property type="nucleotide sequence ID" value="NZ_JBBEGN010000032.1"/>
</dbReference>
<evidence type="ECO:0000256" key="1">
    <source>
        <dbReference type="SAM" id="MobiDB-lite"/>
    </source>
</evidence>
<name>A0ABU8MXN2_9PSEU</name>